<dbReference type="Ensembl" id="ENSSLUT00000055904.1">
    <property type="protein sequence ID" value="ENSSLUP00000054311.1"/>
    <property type="gene ID" value="ENSSLUG00000023489.1"/>
</dbReference>
<dbReference type="GeneTree" id="ENSGT00390000001057"/>
<dbReference type="Proteomes" id="UP000694568">
    <property type="component" value="Unplaced"/>
</dbReference>
<dbReference type="PANTHER" id="PTHR13447:SF2">
    <property type="entry name" value="SMALL RIBOSOMAL SUBUNIT PROTEIN BS1M"/>
    <property type="match status" value="1"/>
</dbReference>
<keyword evidence="2" id="KW-1185">Reference proteome</keyword>
<dbReference type="Pfam" id="PF10246">
    <property type="entry name" value="MRP-S35"/>
    <property type="match status" value="1"/>
</dbReference>
<dbReference type="GO" id="GO:0005763">
    <property type="term" value="C:mitochondrial small ribosomal subunit"/>
    <property type="evidence" value="ECO:0007669"/>
    <property type="project" value="TreeGrafter"/>
</dbReference>
<dbReference type="InterPro" id="IPR019375">
    <property type="entry name" value="Ribosomal_bS1m"/>
</dbReference>
<accession>A0A8D0AFD6</accession>
<organism evidence="1 2">
    <name type="scientific">Sander lucioperca</name>
    <name type="common">Pike-perch</name>
    <name type="synonym">Perca lucioperca</name>
    <dbReference type="NCBI Taxonomy" id="283035"/>
    <lineage>
        <taxon>Eukaryota</taxon>
        <taxon>Metazoa</taxon>
        <taxon>Chordata</taxon>
        <taxon>Craniata</taxon>
        <taxon>Vertebrata</taxon>
        <taxon>Euteleostomi</taxon>
        <taxon>Actinopterygii</taxon>
        <taxon>Neopterygii</taxon>
        <taxon>Teleostei</taxon>
        <taxon>Neoteleostei</taxon>
        <taxon>Acanthomorphata</taxon>
        <taxon>Eupercaria</taxon>
        <taxon>Perciformes</taxon>
        <taxon>Percoidei</taxon>
        <taxon>Percidae</taxon>
        <taxon>Luciopercinae</taxon>
        <taxon>Sander</taxon>
    </lineage>
</organism>
<reference evidence="1" key="2">
    <citation type="submission" date="2025-09" db="UniProtKB">
        <authorList>
            <consortium name="Ensembl"/>
        </authorList>
    </citation>
    <scope>IDENTIFICATION</scope>
</reference>
<dbReference type="AlphaFoldDB" id="A0A8D0AFD6"/>
<reference evidence="1" key="1">
    <citation type="submission" date="2025-08" db="UniProtKB">
        <authorList>
            <consortium name="Ensembl"/>
        </authorList>
    </citation>
    <scope>IDENTIFICATION</scope>
</reference>
<evidence type="ECO:0000313" key="1">
    <source>
        <dbReference type="Ensembl" id="ENSSLUP00000054311.1"/>
    </source>
</evidence>
<proteinExistence type="predicted"/>
<protein>
    <submittedName>
        <fullName evidence="1">Mitochondrial ribosomal protein S28</fullName>
    </submittedName>
</protein>
<evidence type="ECO:0000313" key="2">
    <source>
        <dbReference type="Proteomes" id="UP000694568"/>
    </source>
</evidence>
<name>A0A8D0AFD6_SANLU</name>
<sequence length="170" mass="18775">SAVRVRSAQSWYWFCRASLPSSLPSSTSWASSFLVSVLAPRKQAVSSRSCSRKWTLLPRGAAVFLPGGRDAAAGSFASLLRRSLLIQMGPDKDTVVIGGIFHVVQDDLYVDFGGKFHCLCRVRLRLQDLELTACFLGAKTDTTQLEPQAVLLGRLEGREPDHHSKSHRYL</sequence>
<dbReference type="PANTHER" id="PTHR13447">
    <property type="entry name" value="MITOCHONDRIAL 28S RIBOSOMAL PROTEIN S28"/>
    <property type="match status" value="1"/>
</dbReference>